<dbReference type="AlphaFoldDB" id="A0A9D1D5J7"/>
<name>A0A9D1D5J7_9FIRM</name>
<protein>
    <submittedName>
        <fullName evidence="1">Uncharacterized protein</fullName>
    </submittedName>
</protein>
<accession>A0A9D1D5J7</accession>
<evidence type="ECO:0000313" key="1">
    <source>
        <dbReference type="EMBL" id="HIR05822.1"/>
    </source>
</evidence>
<comment type="caution">
    <text evidence="1">The sequence shown here is derived from an EMBL/GenBank/DDBJ whole genome shotgun (WGS) entry which is preliminary data.</text>
</comment>
<organism evidence="1 2">
    <name type="scientific">Candidatus Copromonas faecavium</name>
    <name type="common">nom. illeg.</name>
    <dbReference type="NCBI Taxonomy" id="2840740"/>
    <lineage>
        <taxon>Bacteria</taxon>
        <taxon>Bacillati</taxon>
        <taxon>Bacillota</taxon>
        <taxon>Clostridia</taxon>
        <taxon>Lachnospirales</taxon>
        <taxon>Lachnospiraceae</taxon>
        <taxon>Candidatus Copromonas (nom. illeg.)</taxon>
    </lineage>
</organism>
<reference evidence="1" key="2">
    <citation type="journal article" date="2021" name="PeerJ">
        <title>Extensive microbial diversity within the chicken gut microbiome revealed by metagenomics and culture.</title>
        <authorList>
            <person name="Gilroy R."/>
            <person name="Ravi A."/>
            <person name="Getino M."/>
            <person name="Pursley I."/>
            <person name="Horton D.L."/>
            <person name="Alikhan N.F."/>
            <person name="Baker D."/>
            <person name="Gharbi K."/>
            <person name="Hall N."/>
            <person name="Watson M."/>
            <person name="Adriaenssens E.M."/>
            <person name="Foster-Nyarko E."/>
            <person name="Jarju S."/>
            <person name="Secka A."/>
            <person name="Antonio M."/>
            <person name="Oren A."/>
            <person name="Chaudhuri R.R."/>
            <person name="La Ragione R."/>
            <person name="Hildebrand F."/>
            <person name="Pallen M.J."/>
        </authorList>
    </citation>
    <scope>NUCLEOTIDE SEQUENCE</scope>
    <source>
        <strain evidence="1">CHK180-2868</strain>
    </source>
</reference>
<sequence length="80" mass="9261">MRKYSRNGQLETVVCNMCGKKIAVKEGIVREGAAMLDHAWDYFSEKDGEVHHFDLCESCYDEFVSQFRVPVDVEEKTELL</sequence>
<dbReference type="EMBL" id="DVGC01000041">
    <property type="protein sequence ID" value="HIR05822.1"/>
    <property type="molecule type" value="Genomic_DNA"/>
</dbReference>
<reference evidence="1" key="1">
    <citation type="submission" date="2020-10" db="EMBL/GenBank/DDBJ databases">
        <authorList>
            <person name="Gilroy R."/>
        </authorList>
    </citation>
    <scope>NUCLEOTIDE SEQUENCE</scope>
    <source>
        <strain evidence="1">CHK180-2868</strain>
    </source>
</reference>
<dbReference type="Proteomes" id="UP000824250">
    <property type="component" value="Unassembled WGS sequence"/>
</dbReference>
<evidence type="ECO:0000313" key="2">
    <source>
        <dbReference type="Proteomes" id="UP000824250"/>
    </source>
</evidence>
<gene>
    <name evidence="1" type="ORF">IAB28_07635</name>
</gene>
<proteinExistence type="predicted"/>